<protein>
    <submittedName>
        <fullName evidence="1">Uncharacterized protein</fullName>
    </submittedName>
</protein>
<dbReference type="EMBL" id="LR796274">
    <property type="protein sequence ID" value="CAB4133274.1"/>
    <property type="molecule type" value="Genomic_DNA"/>
</dbReference>
<organism evidence="1">
    <name type="scientific">uncultured Caudovirales phage</name>
    <dbReference type="NCBI Taxonomy" id="2100421"/>
    <lineage>
        <taxon>Viruses</taxon>
        <taxon>Duplodnaviria</taxon>
        <taxon>Heunggongvirae</taxon>
        <taxon>Uroviricota</taxon>
        <taxon>Caudoviricetes</taxon>
        <taxon>Peduoviridae</taxon>
        <taxon>Maltschvirus</taxon>
        <taxon>Maltschvirus maltsch</taxon>
    </lineage>
</organism>
<name>A0A6J5LFD7_9CAUD</name>
<accession>A0A6J5LFD7</accession>
<reference evidence="1" key="1">
    <citation type="submission" date="2020-04" db="EMBL/GenBank/DDBJ databases">
        <authorList>
            <person name="Chiriac C."/>
            <person name="Salcher M."/>
            <person name="Ghai R."/>
            <person name="Kavagutti S V."/>
        </authorList>
    </citation>
    <scope>NUCLEOTIDE SEQUENCE</scope>
</reference>
<sequence length="208" mass="24048">MTNESNQNSSIKFLSIPSLPTDLLYDIITVADKLELDLDGQKWMTEFHENQIQIVSQVYGRSNTILPAFMQQQIEDIYKPFFNQPITGVVGKLTNIHGVGYSQSPPHCDRQRNIAINFIMRAGGDNVLTCYYKNKRKSNLLSESENSKHKDVELDFKVRLPEKHWHAYDVQNYHSVENITGSRLIFSLLLESNPTFEEFTKEYSNLLE</sequence>
<evidence type="ECO:0000313" key="1">
    <source>
        <dbReference type="EMBL" id="CAB4133274.1"/>
    </source>
</evidence>
<proteinExistence type="predicted"/>
<gene>
    <name evidence="1" type="ORF">UFOVP257_110</name>
</gene>